<evidence type="ECO:0000313" key="4">
    <source>
        <dbReference type="Proteomes" id="UP001368318"/>
    </source>
</evidence>
<feature type="transmembrane region" description="Helical" evidence="1">
    <location>
        <begin position="63"/>
        <end position="81"/>
    </location>
</feature>
<dbReference type="KEGG" id="mcaa:R3L15_07620"/>
<dbReference type="Proteomes" id="UP001368318">
    <property type="component" value="Chromosome"/>
</dbReference>
<sequence>MKSIIITVLILQLIILGYMYGTNFQLFWEFNIYEIVSCSLILVAYAIMFIFKNFESEHKYFNFSIGLILYLMCSISIFTSGNLEMVLLDKPYIDIWIFNSIFYIIFQYMVFREYKFFKGLKTITKK</sequence>
<dbReference type="RefSeq" id="WP_338730918.1">
    <property type="nucleotide sequence ID" value="NZ_CP136924.1"/>
</dbReference>
<dbReference type="EMBL" id="CP136925">
    <property type="protein sequence ID" value="WXA12000.1"/>
    <property type="molecule type" value="Genomic_DNA"/>
</dbReference>
<accession>A0AAU6P3H6</accession>
<dbReference type="EMBL" id="CP136924">
    <property type="protein sequence ID" value="WXA02838.1"/>
    <property type="molecule type" value="Genomic_DNA"/>
</dbReference>
<keyword evidence="1" id="KW-0472">Membrane</keyword>
<gene>
    <name evidence="3" type="ORF">R3L15_07620</name>
    <name evidence="2" type="ORF">R3L16_13965</name>
</gene>
<reference evidence="3 4" key="1">
    <citation type="submission" date="2023-10" db="EMBL/GenBank/DDBJ databases">
        <title>Culture-based analysis of two novel bacteria associated with mangrove crab gills.</title>
        <authorList>
            <person name="Yang X."/>
            <person name="Garuglieri E."/>
            <person name="Van Goethem M.W."/>
            <person name="Fusi M."/>
            <person name="Marasco R."/>
            <person name="Daffonchio D.G."/>
        </authorList>
    </citation>
    <scope>NUCLEOTIDE SEQUENCE</scope>
    <source>
        <strain evidence="3">UG2-1</strain>
        <strain evidence="2">UG2-2</strain>
        <strain evidence="4">UG2_2</strain>
    </source>
</reference>
<keyword evidence="1" id="KW-1133">Transmembrane helix</keyword>
<feature type="transmembrane region" description="Helical" evidence="1">
    <location>
        <begin position="31"/>
        <end position="51"/>
    </location>
</feature>
<dbReference type="AlphaFoldDB" id="A0AAU6P3H6"/>
<proteinExistence type="predicted"/>
<name>A0AAU6P3H6_9FLAO</name>
<keyword evidence="4" id="KW-1185">Reference proteome</keyword>
<organism evidence="3">
    <name type="scientific">Mangrovimonas cancribranchiae</name>
    <dbReference type="NCBI Taxonomy" id="3080055"/>
    <lineage>
        <taxon>Bacteria</taxon>
        <taxon>Pseudomonadati</taxon>
        <taxon>Bacteroidota</taxon>
        <taxon>Flavobacteriia</taxon>
        <taxon>Flavobacteriales</taxon>
        <taxon>Flavobacteriaceae</taxon>
        <taxon>Mangrovimonas</taxon>
    </lineage>
</organism>
<keyword evidence="1" id="KW-0812">Transmembrane</keyword>
<evidence type="ECO:0000256" key="1">
    <source>
        <dbReference type="SAM" id="Phobius"/>
    </source>
</evidence>
<evidence type="ECO:0000313" key="2">
    <source>
        <dbReference type="EMBL" id="WXA02838.1"/>
    </source>
</evidence>
<feature type="transmembrane region" description="Helical" evidence="1">
    <location>
        <begin position="93"/>
        <end position="111"/>
    </location>
</feature>
<protein>
    <submittedName>
        <fullName evidence="3">Uncharacterized protein</fullName>
    </submittedName>
</protein>
<evidence type="ECO:0000313" key="3">
    <source>
        <dbReference type="EMBL" id="WXA12000.1"/>
    </source>
</evidence>